<organism evidence="2 3">
    <name type="scientific">Coprinellus micaceus</name>
    <name type="common">Glistening ink-cap mushroom</name>
    <name type="synonym">Coprinus micaceus</name>
    <dbReference type="NCBI Taxonomy" id="71717"/>
    <lineage>
        <taxon>Eukaryota</taxon>
        <taxon>Fungi</taxon>
        <taxon>Dikarya</taxon>
        <taxon>Basidiomycota</taxon>
        <taxon>Agaricomycotina</taxon>
        <taxon>Agaricomycetes</taxon>
        <taxon>Agaricomycetidae</taxon>
        <taxon>Agaricales</taxon>
        <taxon>Agaricineae</taxon>
        <taxon>Psathyrellaceae</taxon>
        <taxon>Coprinellus</taxon>
    </lineage>
</organism>
<evidence type="ECO:0000256" key="1">
    <source>
        <dbReference type="SAM" id="MobiDB-lite"/>
    </source>
</evidence>
<comment type="caution">
    <text evidence="2">The sequence shown here is derived from an EMBL/GenBank/DDBJ whole genome shotgun (WGS) entry which is preliminary data.</text>
</comment>
<evidence type="ECO:0000313" key="3">
    <source>
        <dbReference type="Proteomes" id="UP000298030"/>
    </source>
</evidence>
<reference evidence="2 3" key="1">
    <citation type="journal article" date="2019" name="Nat. Ecol. Evol.">
        <title>Megaphylogeny resolves global patterns of mushroom evolution.</title>
        <authorList>
            <person name="Varga T."/>
            <person name="Krizsan K."/>
            <person name="Foldi C."/>
            <person name="Dima B."/>
            <person name="Sanchez-Garcia M."/>
            <person name="Sanchez-Ramirez S."/>
            <person name="Szollosi G.J."/>
            <person name="Szarkandi J.G."/>
            <person name="Papp V."/>
            <person name="Albert L."/>
            <person name="Andreopoulos W."/>
            <person name="Angelini C."/>
            <person name="Antonin V."/>
            <person name="Barry K.W."/>
            <person name="Bougher N.L."/>
            <person name="Buchanan P."/>
            <person name="Buyck B."/>
            <person name="Bense V."/>
            <person name="Catcheside P."/>
            <person name="Chovatia M."/>
            <person name="Cooper J."/>
            <person name="Damon W."/>
            <person name="Desjardin D."/>
            <person name="Finy P."/>
            <person name="Geml J."/>
            <person name="Haridas S."/>
            <person name="Hughes K."/>
            <person name="Justo A."/>
            <person name="Karasinski D."/>
            <person name="Kautmanova I."/>
            <person name="Kiss B."/>
            <person name="Kocsube S."/>
            <person name="Kotiranta H."/>
            <person name="LaButti K.M."/>
            <person name="Lechner B.E."/>
            <person name="Liimatainen K."/>
            <person name="Lipzen A."/>
            <person name="Lukacs Z."/>
            <person name="Mihaltcheva S."/>
            <person name="Morgado L.N."/>
            <person name="Niskanen T."/>
            <person name="Noordeloos M.E."/>
            <person name="Ohm R.A."/>
            <person name="Ortiz-Santana B."/>
            <person name="Ovrebo C."/>
            <person name="Racz N."/>
            <person name="Riley R."/>
            <person name="Savchenko A."/>
            <person name="Shiryaev A."/>
            <person name="Soop K."/>
            <person name="Spirin V."/>
            <person name="Szebenyi C."/>
            <person name="Tomsovsky M."/>
            <person name="Tulloss R.E."/>
            <person name="Uehling J."/>
            <person name="Grigoriev I.V."/>
            <person name="Vagvolgyi C."/>
            <person name="Papp T."/>
            <person name="Martin F.M."/>
            <person name="Miettinen O."/>
            <person name="Hibbett D.S."/>
            <person name="Nagy L.G."/>
        </authorList>
    </citation>
    <scope>NUCLEOTIDE SEQUENCE [LARGE SCALE GENOMIC DNA]</scope>
    <source>
        <strain evidence="2 3">FP101781</strain>
    </source>
</reference>
<gene>
    <name evidence="2" type="ORF">FA13DRAFT_1730203</name>
</gene>
<sequence>MPRGVQRVTVALYPGKRTRARWDSRRLLARTSFKIHPEHVSSFIPFTGPELPAWARNGGQCGVSGGLNPEGRSVARDNKCHQINGRSA</sequence>
<accession>A0A4Y7TIV7</accession>
<dbReference type="AlphaFoldDB" id="A0A4Y7TIV7"/>
<dbReference type="EMBL" id="QPFP01000011">
    <property type="protein sequence ID" value="TEB33914.1"/>
    <property type="molecule type" value="Genomic_DNA"/>
</dbReference>
<feature type="region of interest" description="Disordered" evidence="1">
    <location>
        <begin position="69"/>
        <end position="88"/>
    </location>
</feature>
<name>A0A4Y7TIV7_COPMI</name>
<evidence type="ECO:0000313" key="2">
    <source>
        <dbReference type="EMBL" id="TEB33914.1"/>
    </source>
</evidence>
<protein>
    <submittedName>
        <fullName evidence="2">Uncharacterized protein</fullName>
    </submittedName>
</protein>
<keyword evidence="3" id="KW-1185">Reference proteome</keyword>
<dbReference type="Proteomes" id="UP000298030">
    <property type="component" value="Unassembled WGS sequence"/>
</dbReference>
<proteinExistence type="predicted"/>